<dbReference type="EC" id="2.1.1.-" evidence="4"/>
<dbReference type="PANTHER" id="PTHR13370:SF3">
    <property type="entry name" value="TRNA (GUANINE(10)-N2)-METHYLTRANSFERASE HOMOLOG"/>
    <property type="match status" value="1"/>
</dbReference>
<evidence type="ECO:0000313" key="7">
    <source>
        <dbReference type="Proteomes" id="UP000280036"/>
    </source>
</evidence>
<dbReference type="AlphaFoldDB" id="A0A3P8KBK7"/>
<feature type="domain" description="DNA methylase N-4/N-6" evidence="5">
    <location>
        <begin position="30"/>
        <end position="252"/>
    </location>
</feature>
<dbReference type="InterPro" id="IPR002941">
    <property type="entry name" value="DNA_methylase_N4/N6"/>
</dbReference>
<dbReference type="Gene3D" id="3.40.50.150">
    <property type="entry name" value="Vaccinia Virus protein VP39"/>
    <property type="match status" value="1"/>
</dbReference>
<evidence type="ECO:0000259" key="5">
    <source>
        <dbReference type="Pfam" id="PF01555"/>
    </source>
</evidence>
<gene>
    <name evidence="6" type="primary">hpaIM_2</name>
    <name evidence="6" type="ORF">NCTC10126_00466</name>
</gene>
<dbReference type="GO" id="GO:0008170">
    <property type="term" value="F:N-methyltransferase activity"/>
    <property type="evidence" value="ECO:0007669"/>
    <property type="project" value="InterPro"/>
</dbReference>
<dbReference type="PROSITE" id="PS00092">
    <property type="entry name" value="N6_MTASE"/>
    <property type="match status" value="1"/>
</dbReference>
<comment type="similarity">
    <text evidence="1 4">Belongs to the N(4)/N(6)-methyltransferase family.</text>
</comment>
<reference evidence="6 7" key="1">
    <citation type="submission" date="2018-12" db="EMBL/GenBank/DDBJ databases">
        <authorList>
            <consortium name="Pathogen Informatics"/>
        </authorList>
    </citation>
    <scope>NUCLEOTIDE SEQUENCE [LARGE SCALE GENOMIC DNA]</scope>
    <source>
        <strain evidence="6 7">NCTC10126</strain>
    </source>
</reference>
<evidence type="ECO:0000256" key="3">
    <source>
        <dbReference type="ARBA" id="ARBA00022679"/>
    </source>
</evidence>
<dbReference type="GO" id="GO:0003677">
    <property type="term" value="F:DNA binding"/>
    <property type="evidence" value="ECO:0007669"/>
    <property type="project" value="InterPro"/>
</dbReference>
<dbReference type="PRINTS" id="PR00508">
    <property type="entry name" value="S21N4MTFRASE"/>
</dbReference>
<dbReference type="GO" id="GO:0009007">
    <property type="term" value="F:site-specific DNA-methyltransferase (adenine-specific) activity"/>
    <property type="evidence" value="ECO:0007669"/>
    <property type="project" value="TreeGrafter"/>
</dbReference>
<dbReference type="PANTHER" id="PTHR13370">
    <property type="entry name" value="RNA METHYLASE-RELATED"/>
    <property type="match status" value="1"/>
</dbReference>
<dbReference type="REBASE" id="404931">
    <property type="entry name" value="M.Mca10126ORF466P"/>
</dbReference>
<sequence>MTIKIDMDKINKIIHGDTIEELKKMPDKSIDLIFADPPYWMQTEGELLRTDGSKFSGVNDAWDKFSSFEEYDNFTFQWLKECKRVLKDSGSIWVIGSFQNIFRLGYIMQNLGFWILNDVIWNKPNAVPNFGGTRFKNAHETLIWCSKSKNSKFTFNYKTMKFLNNDIQDKSVWDIGICIGNERLKDETGSKVHSTQKPEKLLYKVILSSSKPNDIILDPFMGSGTTGAVAKKLGRNFVGIEREEKYIKAANKRIEKVLFENNDLHNLKYEIKPPKISTKQLIDNGYLKINEELFDKKGKFIGYLTENGYVNDKIETLSIHKMAAKHKGVDNYNGWDFFWIKNKNNKLISIDELRYICNSNIE</sequence>
<keyword evidence="2 6" id="KW-0489">Methyltransferase</keyword>
<dbReference type="RefSeq" id="WP_272940693.1">
    <property type="nucleotide sequence ID" value="NZ_UZVY01000001.1"/>
</dbReference>
<evidence type="ECO:0000256" key="4">
    <source>
        <dbReference type="RuleBase" id="RU362026"/>
    </source>
</evidence>
<dbReference type="SUPFAM" id="SSF53335">
    <property type="entry name" value="S-adenosyl-L-methionine-dependent methyltransferases"/>
    <property type="match status" value="1"/>
</dbReference>
<dbReference type="InterPro" id="IPR001091">
    <property type="entry name" value="RM_Methyltransferase"/>
</dbReference>
<dbReference type="InterPro" id="IPR002052">
    <property type="entry name" value="DNA_methylase_N6_adenine_CS"/>
</dbReference>
<evidence type="ECO:0000256" key="1">
    <source>
        <dbReference type="ARBA" id="ARBA00006594"/>
    </source>
</evidence>
<dbReference type="InterPro" id="IPR029063">
    <property type="entry name" value="SAM-dependent_MTases_sf"/>
</dbReference>
<keyword evidence="3 6" id="KW-0808">Transferase</keyword>
<protein>
    <recommendedName>
        <fullName evidence="4">Methyltransferase</fullName>
        <ecNumber evidence="4">2.1.1.-</ecNumber>
    </recommendedName>
</protein>
<accession>A0A3P8KBK7</accession>
<organism evidence="6 7">
    <name type="scientific">Mycoplasmopsis caviae</name>
    <dbReference type="NCBI Taxonomy" id="55603"/>
    <lineage>
        <taxon>Bacteria</taxon>
        <taxon>Bacillati</taxon>
        <taxon>Mycoplasmatota</taxon>
        <taxon>Mycoplasmoidales</taxon>
        <taxon>Metamycoplasmataceae</taxon>
        <taxon>Mycoplasmopsis</taxon>
    </lineage>
</organism>
<evidence type="ECO:0000313" key="6">
    <source>
        <dbReference type="EMBL" id="VDR41974.1"/>
    </source>
</evidence>
<dbReference type="EMBL" id="UZVY01000001">
    <property type="protein sequence ID" value="VDR41974.1"/>
    <property type="molecule type" value="Genomic_DNA"/>
</dbReference>
<proteinExistence type="inferred from homology"/>
<dbReference type="GO" id="GO:0032259">
    <property type="term" value="P:methylation"/>
    <property type="evidence" value="ECO:0007669"/>
    <property type="project" value="UniProtKB-KW"/>
</dbReference>
<evidence type="ECO:0000256" key="2">
    <source>
        <dbReference type="ARBA" id="ARBA00022603"/>
    </source>
</evidence>
<name>A0A3P8KBK7_9BACT</name>
<dbReference type="Pfam" id="PF01555">
    <property type="entry name" value="N6_N4_Mtase"/>
    <property type="match status" value="1"/>
</dbReference>
<dbReference type="Proteomes" id="UP000280036">
    <property type="component" value="Unassembled WGS sequence"/>
</dbReference>
<dbReference type="GO" id="GO:0005737">
    <property type="term" value="C:cytoplasm"/>
    <property type="evidence" value="ECO:0007669"/>
    <property type="project" value="TreeGrafter"/>
</dbReference>